<comment type="caution">
    <text evidence="2">The sequence shown here is derived from an EMBL/GenBank/DDBJ whole genome shotgun (WGS) entry which is preliminary data.</text>
</comment>
<reference evidence="2 3" key="1">
    <citation type="journal article" date="2021" name="ISME Commun">
        <title>Automated analysis of genomic sequences facilitates high-throughput and comprehensive description of bacteria.</title>
        <authorList>
            <person name="Hitch T.C.A."/>
        </authorList>
    </citation>
    <scope>NUCLEOTIDE SEQUENCE [LARGE SCALE GENOMIC DNA]</scope>
    <source>
        <strain evidence="2 3">Sanger_34</strain>
    </source>
</reference>
<keyword evidence="3" id="KW-1185">Reference proteome</keyword>
<feature type="domain" description="Glycine-rich" evidence="1">
    <location>
        <begin position="167"/>
        <end position="430"/>
    </location>
</feature>
<evidence type="ECO:0000313" key="3">
    <source>
        <dbReference type="Proteomes" id="UP001652397"/>
    </source>
</evidence>
<proteinExistence type="predicted"/>
<evidence type="ECO:0000259" key="1">
    <source>
        <dbReference type="Pfam" id="PF21722"/>
    </source>
</evidence>
<dbReference type="Pfam" id="PF21722">
    <property type="entry name" value="Gly_rich_2"/>
    <property type="match status" value="1"/>
</dbReference>
<dbReference type="Proteomes" id="UP001652397">
    <property type="component" value="Unassembled WGS sequence"/>
</dbReference>
<name>A0ABT2U3U7_9FIRM</name>
<sequence>MRDRMPAPGRENRIRITQDDGTVIAGKLEYDDQATQEGSPYTKGNVLPDEVCDLMGLDNDTSEPDDAFRYLGLMRASVHGKIVVTVTSNGLPLQDINFTIGSNSVKTNSQGQASIILSPGNYTATFSNTLDLNFSPASMQVTATKGKINYYNVTATESATTQATFTSSTNISFSGRVSDFDIFCVGGGGSGGASVYSYQNDYPERRAVGIGGGGGYAKTTNSVKNDNSILSIVVGSGGASVMAKDPSTSGIANGNDGGETYVSRNGIKLCSAPGGGGGLSNRIWQREGLNGADGGSGSGAASYPDIISVGASGENGEDGKDAAFIVSGRYIGGKGQGQTTRAFGESSGTIYSPAGGSSIAGYGSVYATGSPGTGGGAAAVSVTEQHITAKSGTVAGAGGGGAALNYKDSGLNFTATSGAGRNGLVIIRWRYT</sequence>
<evidence type="ECO:0000313" key="2">
    <source>
        <dbReference type="EMBL" id="MCU6788901.1"/>
    </source>
</evidence>
<dbReference type="InterPro" id="IPR049304">
    <property type="entry name" value="Gly_rich_dom"/>
</dbReference>
<protein>
    <recommendedName>
        <fullName evidence="1">Glycine-rich domain-containing protein</fullName>
    </recommendedName>
</protein>
<accession>A0ABT2U3U7</accession>
<dbReference type="EMBL" id="JAOQJE010000005">
    <property type="protein sequence ID" value="MCU6788901.1"/>
    <property type="molecule type" value="Genomic_DNA"/>
</dbReference>
<dbReference type="RefSeq" id="WP_147574033.1">
    <property type="nucleotide sequence ID" value="NZ_JAOQJE010000005.1"/>
</dbReference>
<organism evidence="2 3">
    <name type="scientific">Agathobaculum ammoniilyticum</name>
    <dbReference type="NCBI Taxonomy" id="2981778"/>
    <lineage>
        <taxon>Bacteria</taxon>
        <taxon>Bacillati</taxon>
        <taxon>Bacillota</taxon>
        <taxon>Clostridia</taxon>
        <taxon>Eubacteriales</taxon>
        <taxon>Butyricicoccaceae</taxon>
        <taxon>Agathobaculum</taxon>
    </lineage>
</organism>
<gene>
    <name evidence="2" type="ORF">OCV66_07320</name>
</gene>